<comment type="caution">
    <text evidence="1">The sequence shown here is derived from an EMBL/GenBank/DDBJ whole genome shotgun (WGS) entry which is preliminary data.</text>
</comment>
<evidence type="ECO:0000313" key="1">
    <source>
        <dbReference type="EMBL" id="MPM67736.1"/>
    </source>
</evidence>
<protein>
    <recommendedName>
        <fullName evidence="2">Glycosyltransferase subfamily 4-like N-terminal domain-containing protein</fullName>
    </recommendedName>
</protein>
<reference evidence="1" key="1">
    <citation type="submission" date="2019-08" db="EMBL/GenBank/DDBJ databases">
        <authorList>
            <person name="Kucharzyk K."/>
            <person name="Murdoch R.W."/>
            <person name="Higgins S."/>
            <person name="Loffler F."/>
        </authorList>
    </citation>
    <scope>NUCLEOTIDE SEQUENCE</scope>
</reference>
<name>A0A645BQU3_9ZZZZ</name>
<evidence type="ECO:0008006" key="2">
    <source>
        <dbReference type="Google" id="ProtNLM"/>
    </source>
</evidence>
<gene>
    <name evidence="1" type="ORF">SDC9_114660</name>
</gene>
<dbReference type="AlphaFoldDB" id="A0A645BQU3"/>
<organism evidence="1">
    <name type="scientific">bioreactor metagenome</name>
    <dbReference type="NCBI Taxonomy" id="1076179"/>
    <lineage>
        <taxon>unclassified sequences</taxon>
        <taxon>metagenomes</taxon>
        <taxon>ecological metagenomes</taxon>
    </lineage>
</organism>
<accession>A0A645BQU3</accession>
<proteinExistence type="predicted"/>
<dbReference type="EMBL" id="VSSQ01021862">
    <property type="protein sequence ID" value="MPM67736.1"/>
    <property type="molecule type" value="Genomic_DNA"/>
</dbReference>
<sequence length="95" mass="11183">MRILINFSPIKKGGGQNVALNFIKSLFEDKNIQNKDDYIFLTVKNSPIHLLLEKYKPTQVIFSPSNPMKRIIYETFYLNSFSLYPTSFDYSVKYF</sequence>